<evidence type="ECO:0000313" key="10">
    <source>
        <dbReference type="Proteomes" id="UP000625316"/>
    </source>
</evidence>
<dbReference type="PANTHER" id="PTHR24291:SF50">
    <property type="entry name" value="BIFUNCTIONAL ALBAFLAVENONE MONOOXYGENASE_TERPENE SYNTHASE"/>
    <property type="match status" value="1"/>
</dbReference>
<dbReference type="GO" id="GO:0005506">
    <property type="term" value="F:iron ion binding"/>
    <property type="evidence" value="ECO:0007669"/>
    <property type="project" value="InterPro"/>
</dbReference>
<keyword evidence="2 7" id="KW-0349">Heme</keyword>
<dbReference type="GO" id="GO:0004497">
    <property type="term" value="F:monooxygenase activity"/>
    <property type="evidence" value="ECO:0007669"/>
    <property type="project" value="UniProtKB-KW"/>
</dbReference>
<evidence type="ECO:0000256" key="7">
    <source>
        <dbReference type="PIRSR" id="PIRSR602401-1"/>
    </source>
</evidence>
<protein>
    <submittedName>
        <fullName evidence="9">Cytochrome P450</fullName>
    </submittedName>
</protein>
<dbReference type="PANTHER" id="PTHR24291">
    <property type="entry name" value="CYTOCHROME P450 FAMILY 4"/>
    <property type="match status" value="1"/>
</dbReference>
<dbReference type="Gene3D" id="1.10.630.10">
    <property type="entry name" value="Cytochrome P450"/>
    <property type="match status" value="1"/>
</dbReference>
<accession>A0A928VKQ3</accession>
<proteinExistence type="inferred from homology"/>
<dbReference type="InterPro" id="IPR001128">
    <property type="entry name" value="Cyt_P450"/>
</dbReference>
<keyword evidence="3 7" id="KW-0479">Metal-binding</keyword>
<sequence length="448" mass="50606">MASTSTRGIIPTAALPGPQKNHAKAMKTDLLGYLEQIAPQGDFLKLPIPLVPTYLINHPDLVQEVMVRQSRRFHKPFNVKYTANQIFGDNLFTSDGELWKILRSVLQPGFSTERLQDYSQTMIDYTEQIMAGWQPGESVDLCAAMGEVTLRTSTRCFFGLDLYSSQAGDNLLRFIELFFQRISGLPVPAWVPIPSNRELKRIIRDLNQFFLPIIEARRQSGEDHGDIMSMLIQAQAADKTGYITGQQVCNEVSNLFAAGYELVAYSLAFTFYLISQHPAVEAKLLAEIDRVLATQPMSTEALAQMPYLEQVLQESMRLLPAAAITSRQAIMPVTIGDYTVPKNSMILIAPWTLHRRADIFPEPEKFDPERFSADRQTSHPIPNFSHLTFAAGPRACIGKAFAMMQMRINLALILQRYRLIPAPDYEFQPVFQFNTRPRDGMPMVLQAR</sequence>
<dbReference type="RefSeq" id="WP_264324946.1">
    <property type="nucleotide sequence ID" value="NZ_JADEXQ010000029.1"/>
</dbReference>
<dbReference type="InterPro" id="IPR036396">
    <property type="entry name" value="Cyt_P450_sf"/>
</dbReference>
<evidence type="ECO:0000313" key="9">
    <source>
        <dbReference type="EMBL" id="MBE9030120.1"/>
    </source>
</evidence>
<dbReference type="EMBL" id="JADEXQ010000029">
    <property type="protein sequence ID" value="MBE9030120.1"/>
    <property type="molecule type" value="Genomic_DNA"/>
</dbReference>
<dbReference type="Proteomes" id="UP000625316">
    <property type="component" value="Unassembled WGS sequence"/>
</dbReference>
<dbReference type="InterPro" id="IPR002401">
    <property type="entry name" value="Cyt_P450_E_grp-I"/>
</dbReference>
<comment type="similarity">
    <text evidence="1">Belongs to the cytochrome P450 family.</text>
</comment>
<keyword evidence="4" id="KW-0560">Oxidoreductase</keyword>
<evidence type="ECO:0000256" key="3">
    <source>
        <dbReference type="ARBA" id="ARBA00022723"/>
    </source>
</evidence>
<dbReference type="PRINTS" id="PR00463">
    <property type="entry name" value="EP450I"/>
</dbReference>
<dbReference type="GO" id="GO:0016705">
    <property type="term" value="F:oxidoreductase activity, acting on paired donors, with incorporation or reduction of molecular oxygen"/>
    <property type="evidence" value="ECO:0007669"/>
    <property type="project" value="InterPro"/>
</dbReference>
<dbReference type="SUPFAM" id="SSF48264">
    <property type="entry name" value="Cytochrome P450"/>
    <property type="match status" value="1"/>
</dbReference>
<evidence type="ECO:0000256" key="5">
    <source>
        <dbReference type="ARBA" id="ARBA00023004"/>
    </source>
</evidence>
<name>A0A928VKQ3_9CYAN</name>
<comment type="cofactor">
    <cofactor evidence="7">
        <name>heme</name>
        <dbReference type="ChEBI" id="CHEBI:30413"/>
    </cofactor>
</comment>
<dbReference type="GO" id="GO:0020037">
    <property type="term" value="F:heme binding"/>
    <property type="evidence" value="ECO:0007669"/>
    <property type="project" value="InterPro"/>
</dbReference>
<evidence type="ECO:0000256" key="6">
    <source>
        <dbReference type="ARBA" id="ARBA00023033"/>
    </source>
</evidence>
<comment type="caution">
    <text evidence="9">The sequence shown here is derived from an EMBL/GenBank/DDBJ whole genome shotgun (WGS) entry which is preliminary data.</text>
</comment>
<evidence type="ECO:0000256" key="4">
    <source>
        <dbReference type="ARBA" id="ARBA00023002"/>
    </source>
</evidence>
<keyword evidence="10" id="KW-1185">Reference proteome</keyword>
<dbReference type="AlphaFoldDB" id="A0A928VKQ3"/>
<evidence type="ECO:0000256" key="8">
    <source>
        <dbReference type="SAM" id="MobiDB-lite"/>
    </source>
</evidence>
<evidence type="ECO:0000256" key="2">
    <source>
        <dbReference type="ARBA" id="ARBA00022617"/>
    </source>
</evidence>
<keyword evidence="5 7" id="KW-0408">Iron</keyword>
<evidence type="ECO:0000256" key="1">
    <source>
        <dbReference type="ARBA" id="ARBA00010617"/>
    </source>
</evidence>
<feature type="binding site" description="axial binding residue" evidence="7">
    <location>
        <position position="396"/>
    </location>
    <ligand>
        <name>heme</name>
        <dbReference type="ChEBI" id="CHEBI:30413"/>
    </ligand>
    <ligandPart>
        <name>Fe</name>
        <dbReference type="ChEBI" id="CHEBI:18248"/>
    </ligandPart>
</feature>
<gene>
    <name evidence="9" type="ORF">IQ266_10305</name>
</gene>
<reference evidence="9" key="1">
    <citation type="submission" date="2020-10" db="EMBL/GenBank/DDBJ databases">
        <authorList>
            <person name="Castelo-Branco R."/>
            <person name="Eusebio N."/>
            <person name="Adriana R."/>
            <person name="Vieira A."/>
            <person name="Brugerolle De Fraissinette N."/>
            <person name="Rezende De Castro R."/>
            <person name="Schneider M.P."/>
            <person name="Vasconcelos V."/>
            <person name="Leao P.N."/>
        </authorList>
    </citation>
    <scope>NUCLEOTIDE SEQUENCE</scope>
    <source>
        <strain evidence="9">LEGE 11480</strain>
    </source>
</reference>
<feature type="region of interest" description="Disordered" evidence="8">
    <location>
        <begin position="1"/>
        <end position="21"/>
    </location>
</feature>
<dbReference type="Pfam" id="PF00067">
    <property type="entry name" value="p450"/>
    <property type="match status" value="1"/>
</dbReference>
<organism evidence="9 10">
    <name type="scientific">Romeriopsis navalis LEGE 11480</name>
    <dbReference type="NCBI Taxonomy" id="2777977"/>
    <lineage>
        <taxon>Bacteria</taxon>
        <taxon>Bacillati</taxon>
        <taxon>Cyanobacteriota</taxon>
        <taxon>Cyanophyceae</taxon>
        <taxon>Leptolyngbyales</taxon>
        <taxon>Leptolyngbyaceae</taxon>
        <taxon>Romeriopsis</taxon>
        <taxon>Romeriopsis navalis</taxon>
    </lineage>
</organism>
<dbReference type="PRINTS" id="PR00385">
    <property type="entry name" value="P450"/>
</dbReference>
<keyword evidence="6" id="KW-0503">Monooxygenase</keyword>
<dbReference type="InterPro" id="IPR050196">
    <property type="entry name" value="Cytochrome_P450_Monoox"/>
</dbReference>